<evidence type="ECO:0000256" key="2">
    <source>
        <dbReference type="SAM" id="SignalP"/>
    </source>
</evidence>
<dbReference type="PROSITE" id="PS51257">
    <property type="entry name" value="PROKAR_LIPOPROTEIN"/>
    <property type="match status" value="1"/>
</dbReference>
<evidence type="ECO:0000259" key="3">
    <source>
        <dbReference type="SMART" id="SM00854"/>
    </source>
</evidence>
<dbReference type="EMBL" id="BAABKC010000032">
    <property type="protein sequence ID" value="GAA5052252.1"/>
    <property type="molecule type" value="Genomic_DNA"/>
</dbReference>
<evidence type="ECO:0000256" key="1">
    <source>
        <dbReference type="ARBA" id="ARBA00005662"/>
    </source>
</evidence>
<dbReference type="InterPro" id="IPR029052">
    <property type="entry name" value="Metallo-depent_PP-like"/>
</dbReference>
<dbReference type="PANTHER" id="PTHR33393">
    <property type="entry name" value="POLYGLUTAMINE SYNTHESIS ACCESSORY PROTEIN RV0574C-RELATED"/>
    <property type="match status" value="1"/>
</dbReference>
<dbReference type="SMART" id="SM00854">
    <property type="entry name" value="PGA_cap"/>
    <property type="match status" value="1"/>
</dbReference>
<dbReference type="Pfam" id="PF09587">
    <property type="entry name" value="PGA_cap"/>
    <property type="match status" value="1"/>
</dbReference>
<evidence type="ECO:0000313" key="4">
    <source>
        <dbReference type="EMBL" id="GAA5052252.1"/>
    </source>
</evidence>
<dbReference type="Proteomes" id="UP001500124">
    <property type="component" value="Unassembled WGS sequence"/>
</dbReference>
<reference evidence="5" key="1">
    <citation type="journal article" date="2019" name="Int. J. Syst. Evol. Microbiol.">
        <title>The Global Catalogue of Microorganisms (GCM) 10K type strain sequencing project: providing services to taxonomists for standard genome sequencing and annotation.</title>
        <authorList>
            <consortium name="The Broad Institute Genomics Platform"/>
            <consortium name="The Broad Institute Genome Sequencing Center for Infectious Disease"/>
            <person name="Wu L."/>
            <person name="Ma J."/>
        </authorList>
    </citation>
    <scope>NUCLEOTIDE SEQUENCE [LARGE SCALE GENOMIC DNA]</scope>
    <source>
        <strain evidence="5">JCM 18410</strain>
    </source>
</reference>
<dbReference type="PANTHER" id="PTHR33393:SF13">
    <property type="entry name" value="PGA BIOSYNTHESIS PROTEIN CAPA"/>
    <property type="match status" value="1"/>
</dbReference>
<keyword evidence="5" id="KW-1185">Reference proteome</keyword>
<name>A0ABP9K9Q8_9ACTN</name>
<accession>A0ABP9K9Q8</accession>
<organism evidence="4 5">
    <name type="scientific">Streptomyces similanensis</name>
    <dbReference type="NCBI Taxonomy" id="1274988"/>
    <lineage>
        <taxon>Bacteria</taxon>
        <taxon>Bacillati</taxon>
        <taxon>Actinomycetota</taxon>
        <taxon>Actinomycetes</taxon>
        <taxon>Kitasatosporales</taxon>
        <taxon>Streptomycetaceae</taxon>
        <taxon>Streptomyces</taxon>
    </lineage>
</organism>
<comment type="caution">
    <text evidence="4">The sequence shown here is derived from an EMBL/GenBank/DDBJ whole genome shotgun (WGS) entry which is preliminary data.</text>
</comment>
<gene>
    <name evidence="4" type="ORF">GCM10023336_21540</name>
</gene>
<feature type="chain" id="PRO_5045589816" evidence="2">
    <location>
        <begin position="24"/>
        <end position="385"/>
    </location>
</feature>
<dbReference type="InterPro" id="IPR052169">
    <property type="entry name" value="CW_Biosynth-Accessory"/>
</dbReference>
<feature type="domain" description="Capsule synthesis protein CapA" evidence="3">
    <location>
        <begin position="51"/>
        <end position="296"/>
    </location>
</feature>
<dbReference type="InterPro" id="IPR019079">
    <property type="entry name" value="Capsule_synth_CapA"/>
</dbReference>
<dbReference type="SUPFAM" id="SSF56300">
    <property type="entry name" value="Metallo-dependent phosphatases"/>
    <property type="match status" value="1"/>
</dbReference>
<sequence>MIARRHRLALTVTALLAAGAACRAELLDRDAAPPRPAPAAPGSRPAAGAFTLLASGGILADSSVVDRAAFDAGGAGHDFRPMLAGVGPAVARADLALCQLDTVLGDGAPGTGGGAPPELAQALAETGYDGCATASEHTLDGGADGVRGTLDALDGAGVRHAGSARAEAEARGVTLLRAGRALVAPLSYGDGTDRPFPPGQPWALNLIDADRIVADARAARQAGADVVVVLLRWGPRWQEAPDAGQLDLARRLTAARAGDRPAVDLILGGGARLPQPWEKVGGTWVVYGTGDQIAGPSADDPRAADPRAGESALARFTFAPPVRPGGRWEVTRAEFVPALYDSDAGRVVNLDEAIARGADLEGVRDRIRTAVLARGAAEDGLLMGR</sequence>
<protein>
    <submittedName>
        <fullName evidence="4">CapA family protein</fullName>
    </submittedName>
</protein>
<dbReference type="Gene3D" id="3.60.21.10">
    <property type="match status" value="1"/>
</dbReference>
<evidence type="ECO:0000313" key="5">
    <source>
        <dbReference type="Proteomes" id="UP001500124"/>
    </source>
</evidence>
<feature type="signal peptide" evidence="2">
    <location>
        <begin position="1"/>
        <end position="23"/>
    </location>
</feature>
<comment type="similarity">
    <text evidence="1">Belongs to the CapA family.</text>
</comment>
<dbReference type="RefSeq" id="WP_345668058.1">
    <property type="nucleotide sequence ID" value="NZ_BAABKC010000032.1"/>
</dbReference>
<proteinExistence type="inferred from homology"/>
<keyword evidence="2" id="KW-0732">Signal</keyword>